<keyword evidence="3" id="KW-0560">Oxidoreductase</keyword>
<dbReference type="InterPro" id="IPR051821">
    <property type="entry name" value="Asp/Asn_beta-hydroxylase"/>
</dbReference>
<dbReference type="GO" id="GO:0051213">
    <property type="term" value="F:dioxygenase activity"/>
    <property type="evidence" value="ECO:0007669"/>
    <property type="project" value="UniProtKB-KW"/>
</dbReference>
<evidence type="ECO:0000256" key="1">
    <source>
        <dbReference type="ARBA" id="ARBA00007730"/>
    </source>
</evidence>
<reference evidence="5 6" key="1">
    <citation type="journal article" date="2008" name="Proc. Natl. Acad. Sci. U.S.A.">
        <title>Niche adaptation and genome expansion in the chlorophyll d-producing cyanobacterium Acaryochloris marina.</title>
        <authorList>
            <person name="Swingley W.D."/>
            <person name="Chen M."/>
            <person name="Cheung P.C."/>
            <person name="Conrad A.L."/>
            <person name="Dejesa L.C."/>
            <person name="Hao J."/>
            <person name="Honchak B.M."/>
            <person name="Karbach L.E."/>
            <person name="Kurdoglu A."/>
            <person name="Lahiri S."/>
            <person name="Mastrian S.D."/>
            <person name="Miyashita H."/>
            <person name="Page L."/>
            <person name="Ramakrishna P."/>
            <person name="Satoh S."/>
            <person name="Sattley W.M."/>
            <person name="Shimada Y."/>
            <person name="Taylor H.L."/>
            <person name="Tomo T."/>
            <person name="Tsuchiya T."/>
            <person name="Wang Z.T."/>
            <person name="Raymond J."/>
            <person name="Mimuro M."/>
            <person name="Blankenship R.E."/>
            <person name="Touchman J.W."/>
        </authorList>
    </citation>
    <scope>NUCLEOTIDE SEQUENCE [LARGE SCALE GENOMIC DNA]</scope>
    <source>
        <strain evidence="6">MBIC 11017</strain>
    </source>
</reference>
<dbReference type="PANTHER" id="PTHR46332:SF5">
    <property type="entry name" value="ASPARTATE BETA-HYDROXYLASE DOMAIN CONTAINING 2"/>
    <property type="match status" value="1"/>
</dbReference>
<keyword evidence="2" id="KW-0223">Dioxygenase</keyword>
<gene>
    <name evidence="5" type="primary">aspH</name>
    <name evidence="5" type="ordered locus">AM1_0723</name>
</gene>
<evidence type="ECO:0000259" key="4">
    <source>
        <dbReference type="Pfam" id="PF05118"/>
    </source>
</evidence>
<proteinExistence type="inferred from homology"/>
<dbReference type="KEGG" id="amr:AM1_0723"/>
<sequence length="260" mass="30246">MSALSQFYTDFKTKNREVALKAGEGLLRQLERIIRTSSLVGNSTFFDPDQFEWVKTFEDNWQVIRKELDEILKYRDDLPNFQDISPDQYNITNDQRWKTFFFYAYGVTAEQNCRLCPETAKLLSSIPGVKTAFFSILLPQKQIPPHRGPFNGVLRYHLGLIIPEAASDCGIRVGDDVRHWQEGKSLVFDDSFEHEAWNNTDEVRVVLFVDIVRPLKFPASLLNQFIIQLIAWSPYIKDAETNQKKWDQRLQGLFKSKTNS</sequence>
<comment type="similarity">
    <text evidence="1">Belongs to the aspartyl/asparaginyl beta-hydroxylase family.</text>
</comment>
<dbReference type="GO" id="GO:0016020">
    <property type="term" value="C:membrane"/>
    <property type="evidence" value="ECO:0007669"/>
    <property type="project" value="TreeGrafter"/>
</dbReference>
<dbReference type="eggNOG" id="COG3555">
    <property type="taxonomic scope" value="Bacteria"/>
</dbReference>
<keyword evidence="6" id="KW-1185">Reference proteome</keyword>
<dbReference type="RefSeq" id="WP_012161354.1">
    <property type="nucleotide sequence ID" value="NC_009925.1"/>
</dbReference>
<dbReference type="SUPFAM" id="SSF51197">
    <property type="entry name" value="Clavaminate synthase-like"/>
    <property type="match status" value="1"/>
</dbReference>
<dbReference type="PANTHER" id="PTHR46332">
    <property type="entry name" value="ASPARTATE BETA-HYDROXYLASE DOMAIN-CONTAINING PROTEIN 2"/>
    <property type="match status" value="1"/>
</dbReference>
<dbReference type="EMBL" id="CP000828">
    <property type="protein sequence ID" value="ABW25769.1"/>
    <property type="molecule type" value="Genomic_DNA"/>
</dbReference>
<name>B0CED5_ACAM1</name>
<dbReference type="InterPro" id="IPR007803">
    <property type="entry name" value="Asp/Arg/Pro-Hydrxlase"/>
</dbReference>
<dbReference type="OrthoDB" id="21665at2"/>
<dbReference type="AlphaFoldDB" id="B0CED5"/>
<evidence type="ECO:0000256" key="2">
    <source>
        <dbReference type="ARBA" id="ARBA00022964"/>
    </source>
</evidence>
<dbReference type="Proteomes" id="UP000000268">
    <property type="component" value="Chromosome"/>
</dbReference>
<dbReference type="STRING" id="329726.AM1_0723"/>
<feature type="domain" description="Aspartyl/asparaginy/proline hydroxylase" evidence="4">
    <location>
        <begin position="58"/>
        <end position="214"/>
    </location>
</feature>
<dbReference type="InterPro" id="IPR027443">
    <property type="entry name" value="IPNS-like_sf"/>
</dbReference>
<accession>B0CED5</accession>
<evidence type="ECO:0000313" key="5">
    <source>
        <dbReference type="EMBL" id="ABW25769.1"/>
    </source>
</evidence>
<protein>
    <submittedName>
        <fullName evidence="5">Aspartyl/asparaginyl beta-hydroxylase, putative</fullName>
    </submittedName>
</protein>
<organism evidence="5 6">
    <name type="scientific">Acaryochloris marina (strain MBIC 11017)</name>
    <dbReference type="NCBI Taxonomy" id="329726"/>
    <lineage>
        <taxon>Bacteria</taxon>
        <taxon>Bacillati</taxon>
        <taxon>Cyanobacteriota</taxon>
        <taxon>Cyanophyceae</taxon>
        <taxon>Acaryochloridales</taxon>
        <taxon>Acaryochloridaceae</taxon>
        <taxon>Acaryochloris</taxon>
    </lineage>
</organism>
<dbReference type="Gene3D" id="2.60.120.330">
    <property type="entry name" value="B-lactam Antibiotic, Isopenicillin N Synthase, Chain"/>
    <property type="match status" value="1"/>
</dbReference>
<dbReference type="Pfam" id="PF05118">
    <property type="entry name" value="Asp_Arg_Hydrox"/>
    <property type="match status" value="1"/>
</dbReference>
<evidence type="ECO:0000256" key="3">
    <source>
        <dbReference type="ARBA" id="ARBA00023002"/>
    </source>
</evidence>
<evidence type="ECO:0000313" key="6">
    <source>
        <dbReference type="Proteomes" id="UP000000268"/>
    </source>
</evidence>
<dbReference type="HOGENOM" id="CLU_071783_0_0_3"/>